<dbReference type="Gene3D" id="3.30.470.20">
    <property type="entry name" value="ATP-grasp fold, B domain"/>
    <property type="match status" value="1"/>
</dbReference>
<comment type="caution">
    <text evidence="1">The sequence shown here is derived from an EMBL/GenBank/DDBJ whole genome shotgun (WGS) entry which is preliminary data.</text>
</comment>
<dbReference type="Gene3D" id="3.30.1490.20">
    <property type="entry name" value="ATP-grasp fold, A domain"/>
    <property type="match status" value="1"/>
</dbReference>
<protein>
    <submittedName>
        <fullName evidence="1">Uncharacterized protein</fullName>
    </submittedName>
</protein>
<organism evidence="1 2">
    <name type="scientific">Enterovibrio norvegicus</name>
    <dbReference type="NCBI Taxonomy" id="188144"/>
    <lineage>
        <taxon>Bacteria</taxon>
        <taxon>Pseudomonadati</taxon>
        <taxon>Pseudomonadota</taxon>
        <taxon>Gammaproteobacteria</taxon>
        <taxon>Vibrionales</taxon>
        <taxon>Vibrionaceae</taxon>
        <taxon>Enterovibrio</taxon>
    </lineage>
</organism>
<dbReference type="InterPro" id="IPR013815">
    <property type="entry name" value="ATP_grasp_subdomain_1"/>
</dbReference>
<dbReference type="AlphaFoldDB" id="A0A2N7LDL2"/>
<dbReference type="EMBL" id="MDAL01000013">
    <property type="protein sequence ID" value="PMN93493.1"/>
    <property type="molecule type" value="Genomic_DNA"/>
</dbReference>
<dbReference type="SUPFAM" id="SSF56059">
    <property type="entry name" value="Glutathione synthetase ATP-binding domain-like"/>
    <property type="match status" value="1"/>
</dbReference>
<dbReference type="GO" id="GO:0003824">
    <property type="term" value="F:catalytic activity"/>
    <property type="evidence" value="ECO:0007669"/>
    <property type="project" value="UniProtKB-ARBA"/>
</dbReference>
<reference evidence="2" key="1">
    <citation type="submission" date="2016-07" db="EMBL/GenBank/DDBJ databases">
        <title>Nontailed viruses are major unrecognized killers of bacteria in the ocean.</title>
        <authorList>
            <person name="Kauffman K."/>
            <person name="Hussain F."/>
            <person name="Yang J."/>
            <person name="Arevalo P."/>
            <person name="Brown J."/>
            <person name="Cutler M."/>
            <person name="Kelly L."/>
            <person name="Polz M.F."/>
        </authorList>
    </citation>
    <scope>NUCLEOTIDE SEQUENCE [LARGE SCALE GENOMIC DNA]</scope>
    <source>
        <strain evidence="2">10N.261.45.A10</strain>
    </source>
</reference>
<evidence type="ECO:0000313" key="1">
    <source>
        <dbReference type="EMBL" id="PMN93493.1"/>
    </source>
</evidence>
<proteinExistence type="predicted"/>
<name>A0A2N7LDL2_9GAMM</name>
<evidence type="ECO:0000313" key="2">
    <source>
        <dbReference type="Proteomes" id="UP000235387"/>
    </source>
</evidence>
<dbReference type="GO" id="GO:0005524">
    <property type="term" value="F:ATP binding"/>
    <property type="evidence" value="ECO:0007669"/>
    <property type="project" value="InterPro"/>
</dbReference>
<dbReference type="Pfam" id="PF14305">
    <property type="entry name" value="ATPgrasp_TupA"/>
    <property type="match status" value="1"/>
</dbReference>
<dbReference type="InterPro" id="IPR029465">
    <property type="entry name" value="ATPgrasp_TupA"/>
</dbReference>
<dbReference type="RefSeq" id="WP_102390453.1">
    <property type="nucleotide sequence ID" value="NZ_MDAL01000013.1"/>
</dbReference>
<dbReference type="Proteomes" id="UP000235387">
    <property type="component" value="Unassembled WGS sequence"/>
</dbReference>
<gene>
    <name evidence="1" type="ORF">BCT23_12605</name>
</gene>
<sequence length="281" mass="33269">MIKFVLKKILPILPISLRIKLRFVFEHGYWPNLRFPKTFSEKIQARKLELTSNHAIFADKYLVREYVREKIGEKYLVPLLWHCHHTDFKNFPNFDSPAVIKTNHGSGSKHLEFIPTNLTNNELVDKFKIALNEDYIGGIFGESQYSYIERRIVVEKLLSQNNQVPHDFKFHVFKNNGKPIWFLQVDFDRFMDHKRNYYDSELNLINLQVIYRTGDYKLPEGKTLHEMASIAFNLLGDLDYARIDLYYCDNKIFFGEITLTPGSGFERFSDKGFDTLWGSYW</sequence>
<accession>A0A2N7LDL2</accession>